<dbReference type="InterPro" id="IPR029052">
    <property type="entry name" value="Metallo-depent_PP-like"/>
</dbReference>
<dbReference type="EC" id="3.1.4.-" evidence="2"/>
<evidence type="ECO:0000313" key="4">
    <source>
        <dbReference type="EMBL" id="AEV70480.1"/>
    </source>
</evidence>
<dbReference type="KEGG" id="ccl:Clocl_4044"/>
<evidence type="ECO:0000256" key="2">
    <source>
        <dbReference type="RuleBase" id="RU362039"/>
    </source>
</evidence>
<dbReference type="CDD" id="cd00841">
    <property type="entry name" value="MPP_YfcE"/>
    <property type="match status" value="1"/>
</dbReference>
<gene>
    <name evidence="4" type="ordered locus">Clocl_4044</name>
</gene>
<name>G8LSW7_ACECE</name>
<comment type="cofactor">
    <cofactor evidence="2">
        <name>a divalent metal cation</name>
        <dbReference type="ChEBI" id="CHEBI:60240"/>
    </cofactor>
</comment>
<keyword evidence="5" id="KW-1185">Reference proteome</keyword>
<dbReference type="STRING" id="720554.Clocl_4044"/>
<dbReference type="OrthoDB" id="9800565at2"/>
<evidence type="ECO:0000259" key="3">
    <source>
        <dbReference type="Pfam" id="PF12850"/>
    </source>
</evidence>
<dbReference type="GO" id="GO:0016787">
    <property type="term" value="F:hydrolase activity"/>
    <property type="evidence" value="ECO:0007669"/>
    <property type="project" value="UniProtKB-UniRule"/>
</dbReference>
<dbReference type="Pfam" id="PF12850">
    <property type="entry name" value="Metallophos_2"/>
    <property type="match status" value="1"/>
</dbReference>
<dbReference type="InterPro" id="IPR000979">
    <property type="entry name" value="Phosphodiesterase_MJ0936/Vps29"/>
</dbReference>
<dbReference type="eggNOG" id="COG0622">
    <property type="taxonomic scope" value="Bacteria"/>
</dbReference>
<dbReference type="InterPro" id="IPR041802">
    <property type="entry name" value="MPP_YfcE"/>
</dbReference>
<keyword evidence="2" id="KW-0479">Metal-binding</keyword>
<dbReference type="Proteomes" id="UP000005435">
    <property type="component" value="Chromosome"/>
</dbReference>
<dbReference type="InterPro" id="IPR024654">
    <property type="entry name" value="Calcineurin-like_PHP_lpxH"/>
</dbReference>
<reference evidence="4 5" key="2">
    <citation type="journal article" date="2012" name="Stand. Genomic Sci.">
        <title>Complete Genome Sequence of Clostridium clariflavum DSM 19732.</title>
        <authorList>
            <person name="Izquierdo J.A."/>
            <person name="Goodwin L."/>
            <person name="Davenport K.W."/>
            <person name="Teshima H."/>
            <person name="Bruce D."/>
            <person name="Detter C."/>
            <person name="Tapia R."/>
            <person name="Han S."/>
            <person name="Land M."/>
            <person name="Hauser L."/>
            <person name="Jeffries C.D."/>
            <person name="Han J."/>
            <person name="Pitluck S."/>
            <person name="Nolan M."/>
            <person name="Chen A."/>
            <person name="Huntemann M."/>
            <person name="Mavromatis K."/>
            <person name="Mikhailova N."/>
            <person name="Liolios K."/>
            <person name="Woyke T."/>
            <person name="Lynd L.R."/>
        </authorList>
    </citation>
    <scope>NUCLEOTIDE SEQUENCE [LARGE SCALE GENOMIC DNA]</scope>
    <source>
        <strain evidence="5">DSM 19732 / NBRC 101661 / EBR45</strain>
    </source>
</reference>
<accession>G8LSW7</accession>
<dbReference type="HOGENOM" id="CLU_063749_3_2_9"/>
<feature type="domain" description="Calcineurin-like phosphoesterase" evidence="3">
    <location>
        <begin position="5"/>
        <end position="157"/>
    </location>
</feature>
<proteinExistence type="inferred from homology"/>
<dbReference type="EMBL" id="CP003065">
    <property type="protein sequence ID" value="AEV70480.1"/>
    <property type="molecule type" value="Genomic_DNA"/>
</dbReference>
<dbReference type="NCBIfam" id="TIGR00040">
    <property type="entry name" value="yfcE"/>
    <property type="match status" value="1"/>
</dbReference>
<dbReference type="RefSeq" id="WP_014256979.1">
    <property type="nucleotide sequence ID" value="NC_016627.1"/>
</dbReference>
<protein>
    <recommendedName>
        <fullName evidence="2">Phosphoesterase</fullName>
        <ecNumber evidence="2">3.1.4.-</ecNumber>
    </recommendedName>
</protein>
<evidence type="ECO:0000256" key="1">
    <source>
        <dbReference type="ARBA" id="ARBA00008950"/>
    </source>
</evidence>
<organism evidence="4 5">
    <name type="scientific">Acetivibrio clariflavus (strain DSM 19732 / NBRC 101661 / EBR45)</name>
    <name type="common">Clostridium clariflavum</name>
    <dbReference type="NCBI Taxonomy" id="720554"/>
    <lineage>
        <taxon>Bacteria</taxon>
        <taxon>Bacillati</taxon>
        <taxon>Bacillota</taxon>
        <taxon>Clostridia</taxon>
        <taxon>Eubacteriales</taxon>
        <taxon>Oscillospiraceae</taxon>
        <taxon>Acetivibrio</taxon>
    </lineage>
</organism>
<comment type="similarity">
    <text evidence="1 2">Belongs to the metallophosphoesterase superfamily. YfcE family.</text>
</comment>
<dbReference type="PANTHER" id="PTHR11124">
    <property type="entry name" value="VACUOLAR SORTING PROTEIN VPS29"/>
    <property type="match status" value="1"/>
</dbReference>
<dbReference type="AlphaFoldDB" id="G8LSW7"/>
<dbReference type="GO" id="GO:0046872">
    <property type="term" value="F:metal ion binding"/>
    <property type="evidence" value="ECO:0007669"/>
    <property type="project" value="UniProtKB-KW"/>
</dbReference>
<evidence type="ECO:0000313" key="5">
    <source>
        <dbReference type="Proteomes" id="UP000005435"/>
    </source>
</evidence>
<sequence length="166" mass="18423">MNTVTIGVLSDTHIPSRGKAIPDIVLEAFRGVDMIIHAGDLIKDYVIYELEEIAEVYAVAGNNDDFIMQSKLGMKKILDVSGVKIGITHGHIGYGGNALKNSINLFKDDSVNCVVFGHSHAPYNEEIEGVLFFNPGSPTDKRWQPYYSYGILKIEDKRVSGQIIYF</sequence>
<dbReference type="Gene3D" id="3.60.21.10">
    <property type="match status" value="1"/>
</dbReference>
<reference evidence="5" key="1">
    <citation type="submission" date="2011-12" db="EMBL/GenBank/DDBJ databases">
        <title>Complete sequence of Clostridium clariflavum DSM 19732.</title>
        <authorList>
            <consortium name="US DOE Joint Genome Institute"/>
            <person name="Lucas S."/>
            <person name="Han J."/>
            <person name="Lapidus A."/>
            <person name="Cheng J.-F."/>
            <person name="Goodwin L."/>
            <person name="Pitluck S."/>
            <person name="Peters L."/>
            <person name="Teshima H."/>
            <person name="Detter J.C."/>
            <person name="Han C."/>
            <person name="Tapia R."/>
            <person name="Land M."/>
            <person name="Hauser L."/>
            <person name="Kyrpides N."/>
            <person name="Ivanova N."/>
            <person name="Pagani I."/>
            <person name="Kitzmiller T."/>
            <person name="Lynd L."/>
            <person name="Izquierdo J."/>
            <person name="Woyke T."/>
        </authorList>
    </citation>
    <scope>NUCLEOTIDE SEQUENCE [LARGE SCALE GENOMIC DNA]</scope>
    <source>
        <strain evidence="5">DSM 19732 / NBRC 101661 / EBR45</strain>
    </source>
</reference>
<dbReference type="SUPFAM" id="SSF56300">
    <property type="entry name" value="Metallo-dependent phosphatases"/>
    <property type="match status" value="1"/>
</dbReference>